<accession>A0A9P7FP61</accession>
<dbReference type="EMBL" id="JABCKV010004763">
    <property type="protein sequence ID" value="KAG5633663.1"/>
    <property type="molecule type" value="Genomic_DNA"/>
</dbReference>
<evidence type="ECO:0000313" key="2">
    <source>
        <dbReference type="Proteomes" id="UP000775547"/>
    </source>
</evidence>
<sequence>STSIDDYPVANPNLLEAEWDKWFLSKATAYVRKFFQTPAFQEIFEEEVFPASTVSTDADWKN</sequence>
<gene>
    <name evidence="1" type="ORF">DXG03_006831</name>
</gene>
<protein>
    <submittedName>
        <fullName evidence="1">Uncharacterized protein</fullName>
    </submittedName>
</protein>
<comment type="caution">
    <text evidence="1">The sequence shown here is derived from an EMBL/GenBank/DDBJ whole genome shotgun (WGS) entry which is preliminary data.</text>
</comment>
<reference evidence="1" key="1">
    <citation type="submission" date="2020-07" db="EMBL/GenBank/DDBJ databases">
        <authorList>
            <person name="Nieuwenhuis M."/>
            <person name="Van De Peppel L.J.J."/>
        </authorList>
    </citation>
    <scope>NUCLEOTIDE SEQUENCE</scope>
    <source>
        <strain evidence="1">AP01</strain>
        <tissue evidence="1">Mycelium</tissue>
    </source>
</reference>
<dbReference type="AlphaFoldDB" id="A0A9P7FP61"/>
<keyword evidence="2" id="KW-1185">Reference proteome</keyword>
<dbReference type="SUPFAM" id="SSF54373">
    <property type="entry name" value="FAD-linked reductases, C-terminal domain"/>
    <property type="match status" value="1"/>
</dbReference>
<proteinExistence type="predicted"/>
<name>A0A9P7FP61_9AGAR</name>
<organism evidence="1 2">
    <name type="scientific">Asterophora parasitica</name>
    <dbReference type="NCBI Taxonomy" id="117018"/>
    <lineage>
        <taxon>Eukaryota</taxon>
        <taxon>Fungi</taxon>
        <taxon>Dikarya</taxon>
        <taxon>Basidiomycota</taxon>
        <taxon>Agaricomycotina</taxon>
        <taxon>Agaricomycetes</taxon>
        <taxon>Agaricomycetidae</taxon>
        <taxon>Agaricales</taxon>
        <taxon>Tricholomatineae</taxon>
        <taxon>Lyophyllaceae</taxon>
        <taxon>Asterophora</taxon>
    </lineage>
</organism>
<evidence type="ECO:0000313" key="1">
    <source>
        <dbReference type="EMBL" id="KAG5633663.1"/>
    </source>
</evidence>
<feature type="non-terminal residue" evidence="1">
    <location>
        <position position="1"/>
    </location>
</feature>
<dbReference type="Proteomes" id="UP000775547">
    <property type="component" value="Unassembled WGS sequence"/>
</dbReference>
<feature type="non-terminal residue" evidence="1">
    <location>
        <position position="62"/>
    </location>
</feature>
<dbReference type="Gene3D" id="3.30.560.10">
    <property type="entry name" value="Glucose Oxidase, domain 3"/>
    <property type="match status" value="1"/>
</dbReference>
<reference evidence="1" key="2">
    <citation type="submission" date="2021-10" db="EMBL/GenBank/DDBJ databases">
        <title>Phylogenomics reveals ancestral predisposition of the termite-cultivated fungus Termitomyces towards a domesticated lifestyle.</title>
        <authorList>
            <person name="Auxier B."/>
            <person name="Grum-Grzhimaylo A."/>
            <person name="Cardenas M.E."/>
            <person name="Lodge J.D."/>
            <person name="Laessoe T."/>
            <person name="Pedersen O."/>
            <person name="Smith M.E."/>
            <person name="Kuyper T.W."/>
            <person name="Franco-Molano E.A."/>
            <person name="Baroni T.J."/>
            <person name="Aanen D.K."/>
        </authorList>
    </citation>
    <scope>NUCLEOTIDE SEQUENCE</scope>
    <source>
        <strain evidence="1">AP01</strain>
        <tissue evidence="1">Mycelium</tissue>
    </source>
</reference>